<dbReference type="Pfam" id="PF07195">
    <property type="entry name" value="FliD_C"/>
    <property type="match status" value="1"/>
</dbReference>
<dbReference type="Proteomes" id="UP000460298">
    <property type="component" value="Unassembled WGS sequence"/>
</dbReference>
<evidence type="ECO:0000259" key="8">
    <source>
        <dbReference type="Pfam" id="PF02465"/>
    </source>
</evidence>
<dbReference type="GO" id="GO:0009421">
    <property type="term" value="C:bacterial-type flagellum filament cap"/>
    <property type="evidence" value="ECO:0007669"/>
    <property type="project" value="InterPro"/>
</dbReference>
<comment type="subcellular location">
    <subcellularLocation>
        <location evidence="1">Bacterial flagellum</location>
    </subcellularLocation>
    <subcellularLocation>
        <location evidence="6">Periplasm</location>
    </subcellularLocation>
    <subcellularLocation>
        <location evidence="6">Periplasmic flagellum</location>
    </subcellularLocation>
</comment>
<sequence length="656" mass="72666">MPAPMVGIPGGSGMQTQVMIQQLIEIERKPLMRLEEENKRNQIRIQAWEELRNRARVLSNLSRDLYSFSGPFTVRTIVSSDPGAITGSTSPDVEEVSQSIQVLALATYHQIHSRQIQDSEDLPAATFRINTGNKDIEVKFQGGKFPALERLLRQHAGNDFEVSSVRITSDRSLLTLRSKNIGVAGAFKFTDPDGLLRNLEIVGETKQQKTATEALALKDRTAPVTVAKAETLLPVLVEGTTVSKLYFSSAFKVTKADVPDGQTVTLGPDVREQIGEVELNAPDIERRRQTREEKALQGALQAEVIVIYDHMGARKELKMELRGDGDQSVDIAAAAGGPAKLLEIRVIPVPASEGELKDFRVDTMREEEGLFGPKHETTPAKDTRLLVNGVEVTRPRNEGITDLIKGASLNFHRTTESAVHLKVQHQSDEIKKKIKEWVEAHNALVQFVRENDKFGSKDEFQMNRPTDPNAGIDEGLRKLEDASGIFAGDAVTRRLIAQLQSAVAQSYPTRQQPAFRVIGDIGISTGAVGSDWKDIQKGLLVIDDAKLDDALGRHPESVRELFAADGNEDGVTDNGIAYAINRDLAPYVTVSGGVIASRIDLLQEQIKSNKKQIYNKELSLKQKEQQLREKFGRMETQMRQNRSTSEYLKNRLSPGQ</sequence>
<keyword evidence="4" id="KW-0175">Coiled coil</keyword>
<dbReference type="InterPro" id="IPR040026">
    <property type="entry name" value="FliD"/>
</dbReference>
<evidence type="ECO:0000256" key="2">
    <source>
        <dbReference type="ARBA" id="ARBA00009764"/>
    </source>
</evidence>
<feature type="region of interest" description="Disordered" evidence="7">
    <location>
        <begin position="632"/>
        <end position="656"/>
    </location>
</feature>
<name>A0A833GYV1_9LEPT</name>
<comment type="function">
    <text evidence="6">Required for morphogenesis and for the elongation of the flagellar filament by facilitating polymerization of the flagellin monomers at the tip of growing filament. Forms a capping structure, which prevents flagellin subunits (transported through the central channel of the flagellum) from leaking out without polymerization at the distal end.</text>
</comment>
<dbReference type="GO" id="GO:0007155">
    <property type="term" value="P:cell adhesion"/>
    <property type="evidence" value="ECO:0007669"/>
    <property type="project" value="InterPro"/>
</dbReference>
<feature type="domain" description="Flagellar hook-associated protein 2 C-terminal" evidence="9">
    <location>
        <begin position="380"/>
        <end position="641"/>
    </location>
</feature>
<accession>A0A833GYV1</accession>
<gene>
    <name evidence="10" type="primary">fliD</name>
    <name evidence="10" type="ORF">F9K24_16590</name>
</gene>
<evidence type="ECO:0000256" key="7">
    <source>
        <dbReference type="SAM" id="MobiDB-lite"/>
    </source>
</evidence>
<protein>
    <recommendedName>
        <fullName evidence="6">Flagellar hook-associated protein 2</fullName>
        <shortName evidence="6">HAP2</shortName>
    </recommendedName>
    <alternativeName>
        <fullName evidence="6">Flagellar cap protein</fullName>
    </alternativeName>
</protein>
<proteinExistence type="inferred from homology"/>
<dbReference type="GO" id="GO:0009424">
    <property type="term" value="C:bacterial-type flagellum hook"/>
    <property type="evidence" value="ECO:0007669"/>
    <property type="project" value="UniProtKB-UniRule"/>
</dbReference>
<evidence type="ECO:0000256" key="6">
    <source>
        <dbReference type="RuleBase" id="RU362066"/>
    </source>
</evidence>
<evidence type="ECO:0000259" key="9">
    <source>
        <dbReference type="Pfam" id="PF07195"/>
    </source>
</evidence>
<dbReference type="InterPro" id="IPR003481">
    <property type="entry name" value="FliD_N"/>
</dbReference>
<comment type="similarity">
    <text evidence="2 6">Belongs to the FliD family.</text>
</comment>
<dbReference type="PANTHER" id="PTHR30288">
    <property type="entry name" value="FLAGELLAR CAP/ASSEMBLY PROTEIN FLID"/>
    <property type="match status" value="1"/>
</dbReference>
<keyword evidence="10" id="KW-0282">Flagellum</keyword>
<dbReference type="EMBL" id="WBUI01000020">
    <property type="protein sequence ID" value="KAB2930475.1"/>
    <property type="molecule type" value="Genomic_DNA"/>
</dbReference>
<evidence type="ECO:0000256" key="4">
    <source>
        <dbReference type="ARBA" id="ARBA00023054"/>
    </source>
</evidence>
<evidence type="ECO:0000256" key="1">
    <source>
        <dbReference type="ARBA" id="ARBA00004365"/>
    </source>
</evidence>
<feature type="domain" description="Flagellar hook-associated protein 2 N-terminal" evidence="8">
    <location>
        <begin position="12"/>
        <end position="109"/>
    </location>
</feature>
<evidence type="ECO:0000313" key="10">
    <source>
        <dbReference type="EMBL" id="KAB2930475.1"/>
    </source>
</evidence>
<dbReference type="PANTHER" id="PTHR30288:SF0">
    <property type="entry name" value="FLAGELLAR HOOK-ASSOCIATED PROTEIN 2"/>
    <property type="match status" value="1"/>
</dbReference>
<dbReference type="GO" id="GO:0055040">
    <property type="term" value="C:periplasmic flagellum"/>
    <property type="evidence" value="ECO:0007669"/>
    <property type="project" value="UniProtKB-SubCell"/>
</dbReference>
<keyword evidence="10" id="KW-0969">Cilium</keyword>
<comment type="subunit">
    <text evidence="3 6">Homopentamer.</text>
</comment>
<dbReference type="AlphaFoldDB" id="A0A833GYV1"/>
<keyword evidence="5 6" id="KW-0975">Bacterial flagellum</keyword>
<evidence type="ECO:0000256" key="5">
    <source>
        <dbReference type="ARBA" id="ARBA00023143"/>
    </source>
</evidence>
<evidence type="ECO:0000313" key="11">
    <source>
        <dbReference type="Proteomes" id="UP000460298"/>
    </source>
</evidence>
<dbReference type="GO" id="GO:0071973">
    <property type="term" value="P:bacterial-type flagellum-dependent cell motility"/>
    <property type="evidence" value="ECO:0007669"/>
    <property type="project" value="TreeGrafter"/>
</dbReference>
<reference evidence="10 11" key="1">
    <citation type="submission" date="2019-10" db="EMBL/GenBank/DDBJ databases">
        <title>Extracellular Electron Transfer in a Candidatus Methanoperedens spp. Enrichment Culture.</title>
        <authorList>
            <person name="Berger S."/>
            <person name="Rangel Shaw D."/>
            <person name="Berben T."/>
            <person name="In 'T Zandt M."/>
            <person name="Frank J."/>
            <person name="Reimann J."/>
            <person name="Jetten M.S.M."/>
            <person name="Welte C.U."/>
        </authorList>
    </citation>
    <scope>NUCLEOTIDE SEQUENCE [LARGE SCALE GENOMIC DNA]</scope>
    <source>
        <strain evidence="10">SB12</strain>
    </source>
</reference>
<feature type="compositionally biased region" description="Polar residues" evidence="7">
    <location>
        <begin position="637"/>
        <end position="656"/>
    </location>
</feature>
<organism evidence="10 11">
    <name type="scientific">Leptonema illini</name>
    <dbReference type="NCBI Taxonomy" id="183"/>
    <lineage>
        <taxon>Bacteria</taxon>
        <taxon>Pseudomonadati</taxon>
        <taxon>Spirochaetota</taxon>
        <taxon>Spirochaetia</taxon>
        <taxon>Leptospirales</taxon>
        <taxon>Leptospiraceae</taxon>
        <taxon>Leptonema</taxon>
    </lineage>
</organism>
<keyword evidence="10" id="KW-0966">Cell projection</keyword>
<keyword evidence="6" id="KW-0574">Periplasm</keyword>
<evidence type="ECO:0000256" key="3">
    <source>
        <dbReference type="ARBA" id="ARBA00011255"/>
    </source>
</evidence>
<dbReference type="Pfam" id="PF02465">
    <property type="entry name" value="FliD_N"/>
    <property type="match status" value="1"/>
</dbReference>
<dbReference type="InterPro" id="IPR010809">
    <property type="entry name" value="FliD_C"/>
</dbReference>
<comment type="caution">
    <text evidence="10">The sequence shown here is derived from an EMBL/GenBank/DDBJ whole genome shotgun (WGS) entry which is preliminary data.</text>
</comment>